<dbReference type="InterPro" id="IPR048365">
    <property type="entry name" value="TNP-like_RNaseH_N"/>
</dbReference>
<dbReference type="InterPro" id="IPR021896">
    <property type="entry name" value="THAP9-like_HTH"/>
</dbReference>
<protein>
    <submittedName>
        <fullName evidence="3">Dna transposase THAP9-like protein</fullName>
    </submittedName>
</protein>
<proteinExistence type="predicted"/>
<evidence type="ECO:0000259" key="2">
    <source>
        <dbReference type="Pfam" id="PF21787"/>
    </source>
</evidence>
<comment type="caution">
    <text evidence="3">The sequence shown here is derived from an EMBL/GenBank/DDBJ whole genome shotgun (WGS) entry which is preliminary data.</text>
</comment>
<dbReference type="AlphaFoldDB" id="A0AAV3YSH0"/>
<feature type="domain" description="THAP9-like helix-turn-helix" evidence="1">
    <location>
        <begin position="4"/>
        <end position="30"/>
    </location>
</feature>
<evidence type="ECO:0000313" key="3">
    <source>
        <dbReference type="EMBL" id="GFN84893.1"/>
    </source>
</evidence>
<organism evidence="3 4">
    <name type="scientific">Plakobranchus ocellatus</name>
    <dbReference type="NCBI Taxonomy" id="259542"/>
    <lineage>
        <taxon>Eukaryota</taxon>
        <taxon>Metazoa</taxon>
        <taxon>Spiralia</taxon>
        <taxon>Lophotrochozoa</taxon>
        <taxon>Mollusca</taxon>
        <taxon>Gastropoda</taxon>
        <taxon>Heterobranchia</taxon>
        <taxon>Euthyneura</taxon>
        <taxon>Panpulmonata</taxon>
        <taxon>Sacoglossa</taxon>
        <taxon>Placobranchoidea</taxon>
        <taxon>Plakobranchidae</taxon>
        <taxon>Plakobranchus</taxon>
    </lineage>
</organism>
<sequence>MVCSQEVKKFAITLNFLSASAYEYVSNTLVYLMRRSKSSVDCHLGFLEQSLVCAGRLADQTSEWICSLIVDEMSLRTDLVWKDASTIIQGKWIVVVEPVENFVAPNALVVMVVSFSGGCKAPII</sequence>
<dbReference type="Proteomes" id="UP000735302">
    <property type="component" value="Unassembled WGS sequence"/>
</dbReference>
<dbReference type="Pfam" id="PF12017">
    <property type="entry name" value="Tnp_P_element"/>
    <property type="match status" value="1"/>
</dbReference>
<name>A0AAV3YSH0_9GAST</name>
<feature type="domain" description="Transposable element P transposase-like RNase H" evidence="2">
    <location>
        <begin position="43"/>
        <end position="123"/>
    </location>
</feature>
<evidence type="ECO:0000259" key="1">
    <source>
        <dbReference type="Pfam" id="PF12017"/>
    </source>
</evidence>
<reference evidence="3 4" key="1">
    <citation type="journal article" date="2021" name="Elife">
        <title>Chloroplast acquisition without the gene transfer in kleptoplastic sea slugs, Plakobranchus ocellatus.</title>
        <authorList>
            <person name="Maeda T."/>
            <person name="Takahashi S."/>
            <person name="Yoshida T."/>
            <person name="Shimamura S."/>
            <person name="Takaki Y."/>
            <person name="Nagai Y."/>
            <person name="Toyoda A."/>
            <person name="Suzuki Y."/>
            <person name="Arimoto A."/>
            <person name="Ishii H."/>
            <person name="Satoh N."/>
            <person name="Nishiyama T."/>
            <person name="Hasebe M."/>
            <person name="Maruyama T."/>
            <person name="Minagawa J."/>
            <person name="Obokata J."/>
            <person name="Shigenobu S."/>
        </authorList>
    </citation>
    <scope>NUCLEOTIDE SEQUENCE [LARGE SCALE GENOMIC DNA]</scope>
</reference>
<gene>
    <name evidence="3" type="ORF">PoB_001139900</name>
</gene>
<dbReference type="Pfam" id="PF21787">
    <property type="entry name" value="TNP-like_RNaseH_N"/>
    <property type="match status" value="1"/>
</dbReference>
<dbReference type="EMBL" id="BLXT01001350">
    <property type="protein sequence ID" value="GFN84893.1"/>
    <property type="molecule type" value="Genomic_DNA"/>
</dbReference>
<evidence type="ECO:0000313" key="4">
    <source>
        <dbReference type="Proteomes" id="UP000735302"/>
    </source>
</evidence>
<accession>A0AAV3YSH0</accession>
<keyword evidence="4" id="KW-1185">Reference proteome</keyword>